<dbReference type="EMBL" id="JAUSQL010000001">
    <property type="protein sequence ID" value="MDP9831982.1"/>
    <property type="molecule type" value="Genomic_DNA"/>
</dbReference>
<evidence type="ECO:0000313" key="3">
    <source>
        <dbReference type="Proteomes" id="UP001230145"/>
    </source>
</evidence>
<evidence type="ECO:0000256" key="1">
    <source>
        <dbReference type="SAM" id="MobiDB-lite"/>
    </source>
</evidence>
<feature type="region of interest" description="Disordered" evidence="1">
    <location>
        <begin position="1"/>
        <end position="21"/>
    </location>
</feature>
<proteinExistence type="predicted"/>
<dbReference type="Proteomes" id="UP001230145">
    <property type="component" value="Unassembled WGS sequence"/>
</dbReference>
<keyword evidence="3" id="KW-1185">Reference proteome</keyword>
<protein>
    <submittedName>
        <fullName evidence="2">Uncharacterized protein</fullName>
    </submittedName>
</protein>
<evidence type="ECO:0000313" key="2">
    <source>
        <dbReference type="EMBL" id="MDP9831982.1"/>
    </source>
</evidence>
<organism evidence="2 3">
    <name type="scientific">Trueperella abortisuis</name>
    <dbReference type="NCBI Taxonomy" id="445930"/>
    <lineage>
        <taxon>Bacteria</taxon>
        <taxon>Bacillati</taxon>
        <taxon>Actinomycetota</taxon>
        <taxon>Actinomycetes</taxon>
        <taxon>Actinomycetales</taxon>
        <taxon>Actinomycetaceae</taxon>
        <taxon>Trueperella</taxon>
    </lineage>
</organism>
<sequence>MSIVFSGSIPPSEDTGSDHPPYSHLLLSTPITLSTPDLDQRPEIVPFANQQTTEGGGNGMRYLVFGIAQTGVKRYTHVNLNLFTKKVNSFPGGKAKVTWVDPKSKWGLQKDFDSHSGSRYKVISPRGDTIGSLASDGRIIKVMQGKHRVWPSQ</sequence>
<reference evidence="2 3" key="1">
    <citation type="submission" date="2023-07" db="EMBL/GenBank/DDBJ databases">
        <title>Sequencing the genomes of 1000 actinobacteria strains.</title>
        <authorList>
            <person name="Klenk H.-P."/>
        </authorList>
    </citation>
    <scope>NUCLEOTIDE SEQUENCE [LARGE SCALE GENOMIC DNA]</scope>
    <source>
        <strain evidence="2 3">DSM 19515</strain>
    </source>
</reference>
<accession>A0ABT9PH01</accession>
<comment type="caution">
    <text evidence="2">The sequence shown here is derived from an EMBL/GenBank/DDBJ whole genome shotgun (WGS) entry which is preliminary data.</text>
</comment>
<gene>
    <name evidence="2" type="ORF">J2S45_000661</name>
</gene>
<name>A0ABT9PH01_9ACTO</name>